<protein>
    <submittedName>
        <fullName evidence="5">TetR/AcrR family transcriptional regulator</fullName>
    </submittedName>
</protein>
<dbReference type="PANTHER" id="PTHR30055">
    <property type="entry name" value="HTH-TYPE TRANSCRIPTIONAL REGULATOR RUTR"/>
    <property type="match status" value="1"/>
</dbReference>
<comment type="caution">
    <text evidence="5">The sequence shown here is derived from an EMBL/GenBank/DDBJ whole genome shotgun (WGS) entry which is preliminary data.</text>
</comment>
<feature type="DNA-binding region" description="H-T-H motif" evidence="2">
    <location>
        <begin position="74"/>
        <end position="93"/>
    </location>
</feature>
<evidence type="ECO:0000256" key="1">
    <source>
        <dbReference type="ARBA" id="ARBA00023125"/>
    </source>
</evidence>
<dbReference type="Pfam" id="PF00440">
    <property type="entry name" value="TetR_N"/>
    <property type="match status" value="1"/>
</dbReference>
<proteinExistence type="predicted"/>
<sequence length="259" mass="28331">MDYEAGRSRQAGRLSGMRKSTENKGGEEGEGNVSAPRARRRGRPPRDHSAPSTPDRILAEATDLFARHGADGVSMRDIATRVGIDVSSVHHHFPSKASLYDACFARVFELEQATLTPPVRAFLAAVRSEPAGDVVGAMHDLVDAFVDFLDEHPQTTFLWLRRWLDPSLHLSLDEAYSLPIYGEIERALLDAATRGLVVEPTPHITVRSLVWAAHGHVTALSARGGDAVTADRERREFRAYAHRFVDRLYATPGGGGSTG</sequence>
<feature type="region of interest" description="Disordered" evidence="3">
    <location>
        <begin position="1"/>
        <end position="55"/>
    </location>
</feature>
<dbReference type="EMBL" id="BAABAQ010000002">
    <property type="protein sequence ID" value="GAA4186437.1"/>
    <property type="molecule type" value="Genomic_DNA"/>
</dbReference>
<name>A0ABP8AMM9_9ACTN</name>
<gene>
    <name evidence="5" type="ORF">GCM10022252_18420</name>
</gene>
<evidence type="ECO:0000313" key="6">
    <source>
        <dbReference type="Proteomes" id="UP001501251"/>
    </source>
</evidence>
<feature type="domain" description="HTH tetR-type" evidence="4">
    <location>
        <begin position="51"/>
        <end position="111"/>
    </location>
</feature>
<dbReference type="InterPro" id="IPR001647">
    <property type="entry name" value="HTH_TetR"/>
</dbReference>
<dbReference type="SUPFAM" id="SSF46689">
    <property type="entry name" value="Homeodomain-like"/>
    <property type="match status" value="1"/>
</dbReference>
<evidence type="ECO:0000313" key="5">
    <source>
        <dbReference type="EMBL" id="GAA4186437.1"/>
    </source>
</evidence>
<evidence type="ECO:0000256" key="3">
    <source>
        <dbReference type="SAM" id="MobiDB-lite"/>
    </source>
</evidence>
<evidence type="ECO:0000259" key="4">
    <source>
        <dbReference type="PROSITE" id="PS50977"/>
    </source>
</evidence>
<dbReference type="Proteomes" id="UP001501251">
    <property type="component" value="Unassembled WGS sequence"/>
</dbReference>
<keyword evidence="6" id="KW-1185">Reference proteome</keyword>
<evidence type="ECO:0000256" key="2">
    <source>
        <dbReference type="PROSITE-ProRule" id="PRU00335"/>
    </source>
</evidence>
<accession>A0ABP8AMM9</accession>
<dbReference type="InterPro" id="IPR036271">
    <property type="entry name" value="Tet_transcr_reg_TetR-rel_C_sf"/>
</dbReference>
<dbReference type="InterPro" id="IPR050109">
    <property type="entry name" value="HTH-type_TetR-like_transc_reg"/>
</dbReference>
<reference evidence="6" key="1">
    <citation type="journal article" date="2019" name="Int. J. Syst. Evol. Microbiol.">
        <title>The Global Catalogue of Microorganisms (GCM) 10K type strain sequencing project: providing services to taxonomists for standard genome sequencing and annotation.</title>
        <authorList>
            <consortium name="The Broad Institute Genomics Platform"/>
            <consortium name="The Broad Institute Genome Sequencing Center for Infectious Disease"/>
            <person name="Wu L."/>
            <person name="Ma J."/>
        </authorList>
    </citation>
    <scope>NUCLEOTIDE SEQUENCE [LARGE SCALE GENOMIC DNA]</scope>
    <source>
        <strain evidence="6">JCM 17388</strain>
    </source>
</reference>
<keyword evidence="1 2" id="KW-0238">DNA-binding</keyword>
<dbReference type="PRINTS" id="PR00455">
    <property type="entry name" value="HTHTETR"/>
</dbReference>
<dbReference type="PANTHER" id="PTHR30055:SF219">
    <property type="entry name" value="TRANSCRIPTIONAL REGULATORY PROTEIN"/>
    <property type="match status" value="1"/>
</dbReference>
<dbReference type="InterPro" id="IPR009057">
    <property type="entry name" value="Homeodomain-like_sf"/>
</dbReference>
<dbReference type="PROSITE" id="PS50977">
    <property type="entry name" value="HTH_TETR_2"/>
    <property type="match status" value="1"/>
</dbReference>
<dbReference type="Gene3D" id="1.10.357.10">
    <property type="entry name" value="Tetracycline Repressor, domain 2"/>
    <property type="match status" value="1"/>
</dbReference>
<dbReference type="SUPFAM" id="SSF48498">
    <property type="entry name" value="Tetracyclin repressor-like, C-terminal domain"/>
    <property type="match status" value="1"/>
</dbReference>
<organism evidence="5 6">
    <name type="scientific">Streptosporangium oxazolinicum</name>
    <dbReference type="NCBI Taxonomy" id="909287"/>
    <lineage>
        <taxon>Bacteria</taxon>
        <taxon>Bacillati</taxon>
        <taxon>Actinomycetota</taxon>
        <taxon>Actinomycetes</taxon>
        <taxon>Streptosporangiales</taxon>
        <taxon>Streptosporangiaceae</taxon>
        <taxon>Streptosporangium</taxon>
    </lineage>
</organism>